<organism evidence="1 3">
    <name type="scientific">Mangrovimonas cancribranchiae</name>
    <dbReference type="NCBI Taxonomy" id="3080055"/>
    <lineage>
        <taxon>Bacteria</taxon>
        <taxon>Pseudomonadati</taxon>
        <taxon>Bacteroidota</taxon>
        <taxon>Flavobacteriia</taxon>
        <taxon>Flavobacteriales</taxon>
        <taxon>Flavobacteriaceae</taxon>
        <taxon>Mangrovimonas</taxon>
    </lineage>
</organism>
<dbReference type="EMBL" id="CP136924">
    <property type="protein sequence ID" value="WXA02402.1"/>
    <property type="molecule type" value="Genomic_DNA"/>
</dbReference>
<reference evidence="1 3" key="1">
    <citation type="submission" date="2023-10" db="EMBL/GenBank/DDBJ databases">
        <title>Culture-based analysis of two novel bacteria associated with mangrove crab gills.</title>
        <authorList>
            <person name="Yang X."/>
            <person name="Garuglieri E."/>
            <person name="Van Goethem M.W."/>
            <person name="Fusi M."/>
            <person name="Marasco R."/>
            <person name="Daffonchio D.G."/>
        </authorList>
    </citation>
    <scope>NUCLEOTIDE SEQUENCE [LARGE SCALE GENOMIC DNA]</scope>
    <source>
        <strain evidence="2">UG2-1</strain>
        <strain evidence="1">UG2-2</strain>
        <strain evidence="3">UG2_2</strain>
    </source>
</reference>
<evidence type="ECO:0000313" key="3">
    <source>
        <dbReference type="Proteomes" id="UP001368318"/>
    </source>
</evidence>
<dbReference type="Proteomes" id="UP001368318">
    <property type="component" value="Chromosome"/>
</dbReference>
<protein>
    <submittedName>
        <fullName evidence="1">Uncharacterized protein</fullName>
    </submittedName>
</protein>
<dbReference type="KEGG" id="mcaa:R3L15_09900"/>
<sequence>MNLMTIIIIGIILLGLIAFFATKVENKTTNFQSVKIPLDILEKEFGKVEINGGTLRFWGNWFGKPMDNYHEIKNVEFDKTNNILILTLDDGEKITMWNPSGLEIGQKELQIKKADKILFEWHLYGENKTGENLRFESYKNNGISIEFATDFMPEKRNVECHKSEPALSIIGY</sequence>
<dbReference type="RefSeq" id="WP_338731440.1">
    <property type="nucleotide sequence ID" value="NZ_CP136924.1"/>
</dbReference>
<proteinExistence type="predicted"/>
<dbReference type="AlphaFoldDB" id="A0AAU6NXU0"/>
<evidence type="ECO:0000313" key="2">
    <source>
        <dbReference type="EMBL" id="WXA12436.1"/>
    </source>
</evidence>
<keyword evidence="3" id="KW-1185">Reference proteome</keyword>
<accession>A0AAU6NXU0</accession>
<gene>
    <name evidence="2" type="ORF">R3L15_09900</name>
    <name evidence="1" type="ORF">R3L16_11685</name>
</gene>
<dbReference type="EMBL" id="CP136925">
    <property type="protein sequence ID" value="WXA12436.1"/>
    <property type="molecule type" value="Genomic_DNA"/>
</dbReference>
<evidence type="ECO:0000313" key="1">
    <source>
        <dbReference type="EMBL" id="WXA02402.1"/>
    </source>
</evidence>
<name>A0AAU6NXU0_9FLAO</name>